<dbReference type="InterPro" id="IPR011990">
    <property type="entry name" value="TPR-like_helical_dom_sf"/>
</dbReference>
<dbReference type="InterPro" id="IPR019734">
    <property type="entry name" value="TPR_rpt"/>
</dbReference>
<dbReference type="RefSeq" id="WP_179578620.1">
    <property type="nucleotide sequence ID" value="NZ_JACCFM010000001.1"/>
</dbReference>
<dbReference type="SUPFAM" id="SSF48452">
    <property type="entry name" value="TPR-like"/>
    <property type="match status" value="1"/>
</dbReference>
<dbReference type="EMBL" id="JACCFM010000001">
    <property type="protein sequence ID" value="NYJ19936.1"/>
    <property type="molecule type" value="Genomic_DNA"/>
</dbReference>
<keyword evidence="4" id="KW-1185">Reference proteome</keyword>
<dbReference type="PROSITE" id="PS50005">
    <property type="entry name" value="TPR"/>
    <property type="match status" value="1"/>
</dbReference>
<sequence>MKGRVAALFMSVLLLLYIVLVGWRAVLFIGTGEPVAVGIGVALLVLPLIGIWALVREVQFGLRTERLVKMLDAAGALPAEELTVRASGRPVRDEADADFPRFQAEVDAAPNDWASWFRLGLAYDAAGDRKRARQAIRTAISLEQAKRRAA</sequence>
<comment type="caution">
    <text evidence="3">The sequence shown here is derived from an EMBL/GenBank/DDBJ whole genome shotgun (WGS) entry which is preliminary data.</text>
</comment>
<feature type="transmembrane region" description="Helical" evidence="2">
    <location>
        <begin position="35"/>
        <end position="55"/>
    </location>
</feature>
<organism evidence="3 4">
    <name type="scientific">Glaciibacter psychrotolerans</name>
    <dbReference type="NCBI Taxonomy" id="670054"/>
    <lineage>
        <taxon>Bacteria</taxon>
        <taxon>Bacillati</taxon>
        <taxon>Actinomycetota</taxon>
        <taxon>Actinomycetes</taxon>
        <taxon>Micrococcales</taxon>
        <taxon>Microbacteriaceae</taxon>
        <taxon>Glaciibacter</taxon>
    </lineage>
</organism>
<gene>
    <name evidence="3" type="ORF">HNR05_001727</name>
</gene>
<evidence type="ECO:0000256" key="1">
    <source>
        <dbReference type="PROSITE-ProRule" id="PRU00339"/>
    </source>
</evidence>
<feature type="transmembrane region" description="Helical" evidence="2">
    <location>
        <begin position="7"/>
        <end position="29"/>
    </location>
</feature>
<feature type="repeat" description="TPR" evidence="1">
    <location>
        <begin position="113"/>
        <end position="146"/>
    </location>
</feature>
<dbReference type="AlphaFoldDB" id="A0A7Z0EED7"/>
<evidence type="ECO:0000313" key="3">
    <source>
        <dbReference type="EMBL" id="NYJ19936.1"/>
    </source>
</evidence>
<keyword evidence="2" id="KW-0812">Transmembrane</keyword>
<dbReference type="Proteomes" id="UP000537260">
    <property type="component" value="Unassembled WGS sequence"/>
</dbReference>
<evidence type="ECO:0000313" key="4">
    <source>
        <dbReference type="Proteomes" id="UP000537260"/>
    </source>
</evidence>
<evidence type="ECO:0000256" key="2">
    <source>
        <dbReference type="SAM" id="Phobius"/>
    </source>
</evidence>
<reference evidence="3 4" key="1">
    <citation type="submission" date="2020-07" db="EMBL/GenBank/DDBJ databases">
        <title>Sequencing the genomes of 1000 actinobacteria strains.</title>
        <authorList>
            <person name="Klenk H.-P."/>
        </authorList>
    </citation>
    <scope>NUCLEOTIDE SEQUENCE [LARGE SCALE GENOMIC DNA]</scope>
    <source>
        <strain evidence="3 4">LI1</strain>
    </source>
</reference>
<accession>A0A7Z0EED7</accession>
<proteinExistence type="predicted"/>
<dbReference type="Gene3D" id="1.25.40.10">
    <property type="entry name" value="Tetratricopeptide repeat domain"/>
    <property type="match status" value="1"/>
</dbReference>
<keyword evidence="1" id="KW-0802">TPR repeat</keyword>
<keyword evidence="2" id="KW-1133">Transmembrane helix</keyword>
<protein>
    <submittedName>
        <fullName evidence="3">Cytochrome c-type biogenesis protein CcmH/NrfG</fullName>
    </submittedName>
</protein>
<name>A0A7Z0EED7_9MICO</name>
<keyword evidence="2" id="KW-0472">Membrane</keyword>